<reference evidence="2 3" key="1">
    <citation type="journal article" date="2018" name="Syst. Appl. Microbiol.">
        <title>A new symbiotic nanoarchaeote (Candidatus Nanoclepta minutus) and its host (Zestosphaera tikiterensis gen. nov., sp. nov.) from a New Zealand hot spring.</title>
        <authorList>
            <person name="St John E."/>
            <person name="Liu Y."/>
            <person name="Podar M."/>
            <person name="Stott M.B."/>
            <person name="Meneghin J."/>
            <person name="Chen Z."/>
            <person name="Lagutin K."/>
            <person name="Mitchell K."/>
            <person name="Reysenbach A.L."/>
        </authorList>
    </citation>
    <scope>NUCLEOTIDE SEQUENCE [LARGE SCALE GENOMIC DNA]</scope>
    <source>
        <strain evidence="2">NZ3</strain>
    </source>
</reference>
<keyword evidence="1" id="KW-0472">Membrane</keyword>
<protein>
    <submittedName>
        <fullName evidence="2">Uncharacterized protein</fullName>
    </submittedName>
</protein>
<dbReference type="EMBL" id="MWMI01000005">
    <property type="protein sequence ID" value="RIB35148.1"/>
    <property type="molecule type" value="Genomic_DNA"/>
</dbReference>
<feature type="transmembrane region" description="Helical" evidence="1">
    <location>
        <begin position="7"/>
        <end position="29"/>
    </location>
</feature>
<organism evidence="2 3">
    <name type="scientific">Candidatus Nanoclepta minutus</name>
    <dbReference type="NCBI Taxonomy" id="1940235"/>
    <lineage>
        <taxon>Archaea</taxon>
        <taxon>Nanobdellota</taxon>
        <taxon>Candidatus Nanoclepta</taxon>
    </lineage>
</organism>
<comment type="caution">
    <text evidence="2">The sequence shown here is derived from an EMBL/GenBank/DDBJ whole genome shotgun (WGS) entry which is preliminary data.</text>
</comment>
<accession>A0A397WM92</accession>
<evidence type="ECO:0000313" key="2">
    <source>
        <dbReference type="EMBL" id="RIB35148.1"/>
    </source>
</evidence>
<name>A0A397WM92_9ARCH</name>
<proteinExistence type="predicted"/>
<sequence length="134" mass="15561">MELAIETFFRIVIAIFVTIVIIFLISYYYQKSKVELPINVNQGGLQIYNITSDYDLAKVIYGCYSQSNFGKINNRIDCYIIKINATINNQNVRNILFNDFGLGDVYEKIDFSKLNNNVLLVYYENGLVRFRVIS</sequence>
<evidence type="ECO:0000313" key="3">
    <source>
        <dbReference type="Proteomes" id="UP000266622"/>
    </source>
</evidence>
<evidence type="ECO:0000256" key="1">
    <source>
        <dbReference type="SAM" id="Phobius"/>
    </source>
</evidence>
<dbReference type="Proteomes" id="UP000266622">
    <property type="component" value="Unassembled WGS sequence"/>
</dbReference>
<gene>
    <name evidence="2" type="ORF">BXU00_03035</name>
</gene>
<keyword evidence="1" id="KW-0812">Transmembrane</keyword>
<dbReference type="AlphaFoldDB" id="A0A397WM92"/>
<keyword evidence="1" id="KW-1133">Transmembrane helix</keyword>